<protein>
    <recommendedName>
        <fullName evidence="4">Reverse transcriptase/retrotransposon-derived protein RNase H-like domain-containing protein</fullName>
    </recommendedName>
</protein>
<dbReference type="Pfam" id="PF13975">
    <property type="entry name" value="gag-asp_proteas"/>
    <property type="match status" value="1"/>
</dbReference>
<dbReference type="PANTHER" id="PTHR33064:SF37">
    <property type="entry name" value="RIBONUCLEASE H"/>
    <property type="match status" value="1"/>
</dbReference>
<evidence type="ECO:0000313" key="3">
    <source>
        <dbReference type="Proteomes" id="UP000678499"/>
    </source>
</evidence>
<dbReference type="GO" id="GO:0004190">
    <property type="term" value="F:aspartic-type endopeptidase activity"/>
    <property type="evidence" value="ECO:0007669"/>
    <property type="project" value="InterPro"/>
</dbReference>
<feature type="compositionally biased region" description="Polar residues" evidence="1">
    <location>
        <begin position="325"/>
        <end position="334"/>
    </location>
</feature>
<gene>
    <name evidence="2" type="ORF">NMOB1V02_LOCUS4649</name>
</gene>
<dbReference type="PANTHER" id="PTHR33064">
    <property type="entry name" value="POL PROTEIN"/>
    <property type="match status" value="1"/>
</dbReference>
<feature type="compositionally biased region" description="Polar residues" evidence="1">
    <location>
        <begin position="286"/>
        <end position="314"/>
    </location>
</feature>
<dbReference type="SUPFAM" id="SSF50630">
    <property type="entry name" value="Acid proteases"/>
    <property type="match status" value="1"/>
</dbReference>
<organism evidence="2">
    <name type="scientific">Notodromas monacha</name>
    <dbReference type="NCBI Taxonomy" id="399045"/>
    <lineage>
        <taxon>Eukaryota</taxon>
        <taxon>Metazoa</taxon>
        <taxon>Ecdysozoa</taxon>
        <taxon>Arthropoda</taxon>
        <taxon>Crustacea</taxon>
        <taxon>Oligostraca</taxon>
        <taxon>Ostracoda</taxon>
        <taxon>Podocopa</taxon>
        <taxon>Podocopida</taxon>
        <taxon>Cypridocopina</taxon>
        <taxon>Cypridoidea</taxon>
        <taxon>Cyprididae</taxon>
        <taxon>Notodromas</taxon>
    </lineage>
</organism>
<reference evidence="2" key="1">
    <citation type="submission" date="2020-11" db="EMBL/GenBank/DDBJ databases">
        <authorList>
            <person name="Tran Van P."/>
        </authorList>
    </citation>
    <scope>NUCLEOTIDE SEQUENCE</scope>
</reference>
<dbReference type="EMBL" id="CAJPEX010000744">
    <property type="protein sequence ID" value="CAG0917053.1"/>
    <property type="molecule type" value="Genomic_DNA"/>
</dbReference>
<dbReference type="Gene3D" id="2.40.70.10">
    <property type="entry name" value="Acid Proteases"/>
    <property type="match status" value="1"/>
</dbReference>
<dbReference type="Proteomes" id="UP000678499">
    <property type="component" value="Unassembled WGS sequence"/>
</dbReference>
<dbReference type="InterPro" id="IPR043502">
    <property type="entry name" value="DNA/RNA_pol_sf"/>
</dbReference>
<name>A0A7R9BKT0_9CRUS</name>
<feature type="compositionally biased region" description="Pro residues" evidence="1">
    <location>
        <begin position="341"/>
        <end position="354"/>
    </location>
</feature>
<dbReference type="AlphaFoldDB" id="A0A7R9BKT0"/>
<dbReference type="InterPro" id="IPR001969">
    <property type="entry name" value="Aspartic_peptidase_AS"/>
</dbReference>
<dbReference type="Gene3D" id="3.30.70.270">
    <property type="match status" value="1"/>
</dbReference>
<keyword evidence="3" id="KW-1185">Reference proteome</keyword>
<dbReference type="GO" id="GO:0071897">
    <property type="term" value="P:DNA biosynthetic process"/>
    <property type="evidence" value="ECO:0007669"/>
    <property type="project" value="UniProtKB-ARBA"/>
</dbReference>
<dbReference type="GO" id="GO:0006508">
    <property type="term" value="P:proteolysis"/>
    <property type="evidence" value="ECO:0007669"/>
    <property type="project" value="InterPro"/>
</dbReference>
<dbReference type="PROSITE" id="PS00141">
    <property type="entry name" value="ASP_PROTEASE"/>
    <property type="match status" value="1"/>
</dbReference>
<dbReference type="InterPro" id="IPR021109">
    <property type="entry name" value="Peptidase_aspartic_dom_sf"/>
</dbReference>
<dbReference type="EMBL" id="OA882781">
    <property type="protein sequence ID" value="CAD7276901.1"/>
    <property type="molecule type" value="Genomic_DNA"/>
</dbReference>
<accession>A0A7R9BKT0</accession>
<feature type="compositionally biased region" description="Low complexity" evidence="1">
    <location>
        <begin position="355"/>
        <end position="371"/>
    </location>
</feature>
<evidence type="ECO:0008006" key="4">
    <source>
        <dbReference type="Google" id="ProtNLM"/>
    </source>
</evidence>
<feature type="region of interest" description="Disordered" evidence="1">
    <location>
        <begin position="277"/>
        <end position="420"/>
    </location>
</feature>
<feature type="compositionally biased region" description="Low complexity" evidence="1">
    <location>
        <begin position="399"/>
        <end position="414"/>
    </location>
</feature>
<dbReference type="InterPro" id="IPR043128">
    <property type="entry name" value="Rev_trsase/Diguanyl_cyclase"/>
</dbReference>
<dbReference type="InterPro" id="IPR051320">
    <property type="entry name" value="Viral_Replic_Matur_Polypro"/>
</dbReference>
<evidence type="ECO:0000313" key="2">
    <source>
        <dbReference type="EMBL" id="CAD7276901.1"/>
    </source>
</evidence>
<dbReference type="OrthoDB" id="6373272at2759"/>
<dbReference type="CDD" id="cd00303">
    <property type="entry name" value="retropepsin_like"/>
    <property type="match status" value="1"/>
</dbReference>
<dbReference type="SUPFAM" id="SSF56672">
    <property type="entry name" value="DNA/RNA polymerases"/>
    <property type="match status" value="1"/>
</dbReference>
<sequence length="420" mass="46074">MRTYRSHGDPLPEPGKRQDRAVTAVLCYIPQDTDNSLTIIIGIKDKRVTALIDTGATRSFMATNVAAKVGLTPHPTKAKISTAVLHISTNISHSTGTQPADKHLKAVQAFPKPKTTKQMRRFLGLATYLRSHVRTNFANLEKTLCNTIPLKPATALKWTPEAEATFEALKQANRHRQPKFKLGQMVTLRPQLKTTEKHAANRRFLPKRFGPFRITAILGKAKYCIQTLAGNRQANAWELQAYNFPVAPPPTIPKYLMKQHSTKSLCSLDTEETNRPRFCLDPGTLDATNESNNKAHPTTSSPKVHQACSETPNQAPAMPDRSLPCTPTATSPVSSVDIPPFNSPPQEPTLPPQPDLTTAANAADSPAPVAPNCQWRKRQRTSSPAAGHWHNRSTAQDPSRTTNTSNNNLTSTESQDAQGS</sequence>
<evidence type="ECO:0000256" key="1">
    <source>
        <dbReference type="SAM" id="MobiDB-lite"/>
    </source>
</evidence>
<proteinExistence type="predicted"/>